<keyword evidence="3" id="KW-1185">Reference proteome</keyword>
<dbReference type="Pfam" id="PF07044">
    <property type="entry name" value="DUF1329"/>
    <property type="match status" value="1"/>
</dbReference>
<proteinExistence type="predicted"/>
<dbReference type="Proteomes" id="UP001139353">
    <property type="component" value="Unassembled WGS sequence"/>
</dbReference>
<dbReference type="InterPro" id="IPR010752">
    <property type="entry name" value="DUF1329"/>
</dbReference>
<feature type="chain" id="PRO_5040719036" evidence="1">
    <location>
        <begin position="24"/>
        <end position="458"/>
    </location>
</feature>
<reference evidence="2" key="1">
    <citation type="submission" date="2021-11" db="EMBL/GenBank/DDBJ databases">
        <title>BS-T2-15 a new species belonging to the Comamonadaceae family isolated from the soil of a French oak forest.</title>
        <authorList>
            <person name="Mieszkin S."/>
            <person name="Alain K."/>
        </authorList>
    </citation>
    <scope>NUCLEOTIDE SEQUENCE</scope>
    <source>
        <strain evidence="2">BS-T2-15</strain>
    </source>
</reference>
<feature type="signal peptide" evidence="1">
    <location>
        <begin position="1"/>
        <end position="23"/>
    </location>
</feature>
<evidence type="ECO:0000256" key="1">
    <source>
        <dbReference type="SAM" id="SignalP"/>
    </source>
</evidence>
<organism evidence="2 3">
    <name type="scientific">Scleromatobacter humisilvae</name>
    <dbReference type="NCBI Taxonomy" id="2897159"/>
    <lineage>
        <taxon>Bacteria</taxon>
        <taxon>Pseudomonadati</taxon>
        <taxon>Pseudomonadota</taxon>
        <taxon>Betaproteobacteria</taxon>
        <taxon>Burkholderiales</taxon>
        <taxon>Sphaerotilaceae</taxon>
        <taxon>Scleromatobacter</taxon>
    </lineage>
</organism>
<dbReference type="Gene3D" id="2.50.20.10">
    <property type="entry name" value="Lipoprotein localisation LolA/LolB/LppX"/>
    <property type="match status" value="1"/>
</dbReference>
<evidence type="ECO:0000313" key="2">
    <source>
        <dbReference type="EMBL" id="MCK9685654.1"/>
    </source>
</evidence>
<keyword evidence="1" id="KW-0732">Signal</keyword>
<dbReference type="EMBL" id="JAJLJH010000001">
    <property type="protein sequence ID" value="MCK9685654.1"/>
    <property type="molecule type" value="Genomic_DNA"/>
</dbReference>
<name>A0A9X2C1D2_9BURK</name>
<sequence>MNSLKNVIAIALGAFALASGADAAVTADEARQLGVSLTPFGAEKAANADGSIPAYNPAPIAPPAGYKAGSGHYPDPYANEKIEVTIDAKNLAQYKDQVTAGVAATLQQYPSFHLNVYPTHRNAPYPQWVLDNSIKNATRAELTGQVTGDAVKGAYGGVPFPIPKNGYEVMWNFLLRYIPADVDNRQASFLSDASGHQVFLGDFDCLFANTYYDPKASSLPDPYYFKQLCFGKAPVSAVGYNILLTYSADYANADQLVWVYTPGQRRVRTAPEFSYDTPSANFGGALTYDEVNIYSGRMDRFDMKLVGKKEIFIPYNNFAMFTAAFSTDKFMTPKHPNPDMIRWEKHRVWVVEATLKPGKRHALSRRTFYVDEDSWQIVATDGYDQGGKLYRVGLDFPSVIYGPDQASYTIGQRYGFVDLAKGEYYMSAANEHSVSTANVKLPDMGTFTSSRLAATGIR</sequence>
<evidence type="ECO:0000313" key="3">
    <source>
        <dbReference type="Proteomes" id="UP001139353"/>
    </source>
</evidence>
<gene>
    <name evidence="2" type="ORF">LPC04_08025</name>
</gene>
<accession>A0A9X2C1D2</accession>
<dbReference type="CDD" id="cd16329">
    <property type="entry name" value="LolA_like"/>
    <property type="match status" value="1"/>
</dbReference>
<protein>
    <submittedName>
        <fullName evidence="2">DUF1329 domain-containing protein</fullName>
    </submittedName>
</protein>
<comment type="caution">
    <text evidence="2">The sequence shown here is derived from an EMBL/GenBank/DDBJ whole genome shotgun (WGS) entry which is preliminary data.</text>
</comment>
<dbReference type="AlphaFoldDB" id="A0A9X2C1D2"/>
<dbReference type="RefSeq" id="WP_275681651.1">
    <property type="nucleotide sequence ID" value="NZ_JAJLJH010000001.1"/>
</dbReference>